<gene>
    <name evidence="1" type="ORF">K443DRAFT_637790</name>
</gene>
<evidence type="ECO:0000313" key="2">
    <source>
        <dbReference type="Proteomes" id="UP000054477"/>
    </source>
</evidence>
<organism evidence="1 2">
    <name type="scientific">Laccaria amethystina LaAM-08-1</name>
    <dbReference type="NCBI Taxonomy" id="1095629"/>
    <lineage>
        <taxon>Eukaryota</taxon>
        <taxon>Fungi</taxon>
        <taxon>Dikarya</taxon>
        <taxon>Basidiomycota</taxon>
        <taxon>Agaricomycotina</taxon>
        <taxon>Agaricomycetes</taxon>
        <taxon>Agaricomycetidae</taxon>
        <taxon>Agaricales</taxon>
        <taxon>Agaricineae</taxon>
        <taxon>Hydnangiaceae</taxon>
        <taxon>Laccaria</taxon>
    </lineage>
</organism>
<keyword evidence="2" id="KW-1185">Reference proteome</keyword>
<reference evidence="2" key="2">
    <citation type="submission" date="2015-01" db="EMBL/GenBank/DDBJ databases">
        <title>Evolutionary Origins and Diversification of the Mycorrhizal Mutualists.</title>
        <authorList>
            <consortium name="DOE Joint Genome Institute"/>
            <consortium name="Mycorrhizal Genomics Consortium"/>
            <person name="Kohler A."/>
            <person name="Kuo A."/>
            <person name="Nagy L.G."/>
            <person name="Floudas D."/>
            <person name="Copeland A."/>
            <person name="Barry K.W."/>
            <person name="Cichocki N."/>
            <person name="Veneault-Fourrey C."/>
            <person name="LaButti K."/>
            <person name="Lindquist E.A."/>
            <person name="Lipzen A."/>
            <person name="Lundell T."/>
            <person name="Morin E."/>
            <person name="Murat C."/>
            <person name="Riley R."/>
            <person name="Ohm R."/>
            <person name="Sun H."/>
            <person name="Tunlid A."/>
            <person name="Henrissat B."/>
            <person name="Grigoriev I.V."/>
            <person name="Hibbett D.S."/>
            <person name="Martin F."/>
        </authorList>
    </citation>
    <scope>NUCLEOTIDE SEQUENCE [LARGE SCALE GENOMIC DNA]</scope>
    <source>
        <strain evidence="2">LaAM-08-1</strain>
    </source>
</reference>
<name>A0A0C9XDI1_9AGAR</name>
<dbReference type="HOGENOM" id="CLU_1510852_0_0_1"/>
<dbReference type="EMBL" id="KN838743">
    <property type="protein sequence ID" value="KIJ95776.1"/>
    <property type="molecule type" value="Genomic_DNA"/>
</dbReference>
<dbReference type="Proteomes" id="UP000054477">
    <property type="component" value="Unassembled WGS sequence"/>
</dbReference>
<sequence>MTTPAMWTSLHIPVPDLSNVETLSAKTKQRTGVVHEWLRRSDSLPLSISFFGTQIELQSGTEQSNSGLLFKEVLRHSKRWKRMRFEVSGDLVQSIITLSHDQVPHLGVTGHHQASEFSQFAADPVLSTLTASTFPHSGYNFYTRSRNIAAHSSYHPSSLSRKSRTSSNAERVLTAYEL</sequence>
<reference evidence="1 2" key="1">
    <citation type="submission" date="2014-04" db="EMBL/GenBank/DDBJ databases">
        <authorList>
            <consortium name="DOE Joint Genome Institute"/>
            <person name="Kuo A."/>
            <person name="Kohler A."/>
            <person name="Nagy L.G."/>
            <person name="Floudas D."/>
            <person name="Copeland A."/>
            <person name="Barry K.W."/>
            <person name="Cichocki N."/>
            <person name="Veneault-Fourrey C."/>
            <person name="LaButti K."/>
            <person name="Lindquist E.A."/>
            <person name="Lipzen A."/>
            <person name="Lundell T."/>
            <person name="Morin E."/>
            <person name="Murat C."/>
            <person name="Sun H."/>
            <person name="Tunlid A."/>
            <person name="Henrissat B."/>
            <person name="Grigoriev I.V."/>
            <person name="Hibbett D.S."/>
            <person name="Martin F."/>
            <person name="Nordberg H.P."/>
            <person name="Cantor M.N."/>
            <person name="Hua S.X."/>
        </authorList>
    </citation>
    <scope>NUCLEOTIDE SEQUENCE [LARGE SCALE GENOMIC DNA]</scope>
    <source>
        <strain evidence="1 2">LaAM-08-1</strain>
    </source>
</reference>
<accession>A0A0C9XDI1</accession>
<evidence type="ECO:0000313" key="1">
    <source>
        <dbReference type="EMBL" id="KIJ95776.1"/>
    </source>
</evidence>
<dbReference type="STRING" id="1095629.A0A0C9XDI1"/>
<dbReference type="OrthoDB" id="3120365at2759"/>
<protein>
    <submittedName>
        <fullName evidence="1">Uncharacterized protein</fullName>
    </submittedName>
</protein>
<dbReference type="AlphaFoldDB" id="A0A0C9XDI1"/>
<proteinExistence type="predicted"/>